<evidence type="ECO:0000313" key="3">
    <source>
        <dbReference type="Proteomes" id="UP000270094"/>
    </source>
</evidence>
<name>A0A3P7ILP9_STRVU</name>
<feature type="region of interest" description="Disordered" evidence="1">
    <location>
        <begin position="90"/>
        <end position="111"/>
    </location>
</feature>
<accession>A0A3P7ILP9</accession>
<dbReference type="AlphaFoldDB" id="A0A3P7ILP9"/>
<protein>
    <submittedName>
        <fullName evidence="2">Uncharacterized protein</fullName>
    </submittedName>
</protein>
<keyword evidence="3" id="KW-1185">Reference proteome</keyword>
<organism evidence="2 3">
    <name type="scientific">Strongylus vulgaris</name>
    <name type="common">Blood worm</name>
    <dbReference type="NCBI Taxonomy" id="40348"/>
    <lineage>
        <taxon>Eukaryota</taxon>
        <taxon>Metazoa</taxon>
        <taxon>Ecdysozoa</taxon>
        <taxon>Nematoda</taxon>
        <taxon>Chromadorea</taxon>
        <taxon>Rhabditida</taxon>
        <taxon>Rhabditina</taxon>
        <taxon>Rhabditomorpha</taxon>
        <taxon>Strongyloidea</taxon>
        <taxon>Strongylidae</taxon>
        <taxon>Strongylus</taxon>
    </lineage>
</organism>
<proteinExistence type="predicted"/>
<gene>
    <name evidence="2" type="ORF">SVUK_LOCUS3761</name>
</gene>
<dbReference type="EMBL" id="UYYB01009903">
    <property type="protein sequence ID" value="VDM68763.1"/>
    <property type="molecule type" value="Genomic_DNA"/>
</dbReference>
<reference evidence="2 3" key="1">
    <citation type="submission" date="2018-11" db="EMBL/GenBank/DDBJ databases">
        <authorList>
            <consortium name="Pathogen Informatics"/>
        </authorList>
    </citation>
    <scope>NUCLEOTIDE SEQUENCE [LARGE SCALE GENOMIC DNA]</scope>
</reference>
<sequence>MPLLEGAPRSLSRVPRRRKYSSYIKLDPWPTEVSSKTTDPDAISSSAILSAKISTLPLSDYHESEMSKTPTESSLRKEADLFANFNAKVGKNLSEERPPTAVGSRGCTPSG</sequence>
<evidence type="ECO:0000313" key="2">
    <source>
        <dbReference type="EMBL" id="VDM68763.1"/>
    </source>
</evidence>
<dbReference type="OrthoDB" id="5874745at2759"/>
<evidence type="ECO:0000256" key="1">
    <source>
        <dbReference type="SAM" id="MobiDB-lite"/>
    </source>
</evidence>
<dbReference type="Proteomes" id="UP000270094">
    <property type="component" value="Unassembled WGS sequence"/>
</dbReference>